<keyword evidence="3" id="KW-1185">Reference proteome</keyword>
<dbReference type="EMBL" id="AVOT02111144">
    <property type="protein sequence ID" value="MBW0581901.1"/>
    <property type="molecule type" value="Genomic_DNA"/>
</dbReference>
<comment type="caution">
    <text evidence="2">The sequence shown here is derived from an EMBL/GenBank/DDBJ whole genome shotgun (WGS) entry which is preliminary data.</text>
</comment>
<evidence type="ECO:0000313" key="3">
    <source>
        <dbReference type="Proteomes" id="UP000765509"/>
    </source>
</evidence>
<proteinExistence type="predicted"/>
<accession>A0A9Q3Q1L9</accession>
<dbReference type="AlphaFoldDB" id="A0A9Q3Q1L9"/>
<evidence type="ECO:0000256" key="1">
    <source>
        <dbReference type="SAM" id="MobiDB-lite"/>
    </source>
</evidence>
<dbReference type="OrthoDB" id="2504905at2759"/>
<feature type="region of interest" description="Disordered" evidence="1">
    <location>
        <begin position="94"/>
        <end position="114"/>
    </location>
</feature>
<gene>
    <name evidence="2" type="ORF">O181_121616</name>
</gene>
<organism evidence="2 3">
    <name type="scientific">Austropuccinia psidii MF-1</name>
    <dbReference type="NCBI Taxonomy" id="1389203"/>
    <lineage>
        <taxon>Eukaryota</taxon>
        <taxon>Fungi</taxon>
        <taxon>Dikarya</taxon>
        <taxon>Basidiomycota</taxon>
        <taxon>Pucciniomycotina</taxon>
        <taxon>Pucciniomycetes</taxon>
        <taxon>Pucciniales</taxon>
        <taxon>Sphaerophragmiaceae</taxon>
        <taxon>Austropuccinia</taxon>
    </lineage>
</organism>
<dbReference type="Proteomes" id="UP000765509">
    <property type="component" value="Unassembled WGS sequence"/>
</dbReference>
<sequence>MLTDFVDLYQIFQTCAEVDTFQMQICKGAVAAILLISIGQDFSLTGVLQTLYYATPFKLEQITNQILVEDSKRSKKPLESTLYLNQPSQLYWPPHPNHSNVEQLKPVTRPSVSL</sequence>
<protein>
    <submittedName>
        <fullName evidence="2">Uncharacterized protein</fullName>
    </submittedName>
</protein>
<evidence type="ECO:0000313" key="2">
    <source>
        <dbReference type="EMBL" id="MBW0581901.1"/>
    </source>
</evidence>
<reference evidence="2" key="1">
    <citation type="submission" date="2021-03" db="EMBL/GenBank/DDBJ databases">
        <title>Draft genome sequence of rust myrtle Austropuccinia psidii MF-1, a brazilian biotype.</title>
        <authorList>
            <person name="Quecine M.C."/>
            <person name="Pachon D.M.R."/>
            <person name="Bonatelli M.L."/>
            <person name="Correr F.H."/>
            <person name="Franceschini L.M."/>
            <person name="Leite T.F."/>
            <person name="Margarido G.R.A."/>
            <person name="Almeida C.A."/>
            <person name="Ferrarezi J.A."/>
            <person name="Labate C.A."/>
        </authorList>
    </citation>
    <scope>NUCLEOTIDE SEQUENCE</scope>
    <source>
        <strain evidence="2">MF-1</strain>
    </source>
</reference>
<name>A0A9Q3Q1L9_9BASI</name>